<name>A0ABP8FWS2_9ACTN</name>
<keyword evidence="1" id="KW-0472">Membrane</keyword>
<accession>A0ABP8FWS2</accession>
<feature type="transmembrane region" description="Helical" evidence="1">
    <location>
        <begin position="176"/>
        <end position="196"/>
    </location>
</feature>
<feature type="transmembrane region" description="Helical" evidence="1">
    <location>
        <begin position="251"/>
        <end position="269"/>
    </location>
</feature>
<organism evidence="2 3">
    <name type="scientific">Streptomyces venetus</name>
    <dbReference type="NCBI Taxonomy" id="1701086"/>
    <lineage>
        <taxon>Bacteria</taxon>
        <taxon>Bacillati</taxon>
        <taxon>Actinomycetota</taxon>
        <taxon>Actinomycetes</taxon>
        <taxon>Kitasatosporales</taxon>
        <taxon>Streptomycetaceae</taxon>
        <taxon>Streptomyces</taxon>
    </lineage>
</organism>
<sequence length="307" mass="32864">MKEELRVFGRFFLTRFPLGQYSVYVVLLPAAVFGTLASAGWSGPPSALGAGGVAAGLLALLCVLFFMRVVDEVKDLAYDREFNPSRPLVTGEVGTRQVRWYLVGAAVCAVTLAARVGGAAVATAALIMAYSLFLLWLERISPWFRDSVHVNIAITIQLKTGVVVYAVTLAHAAGVHAPPAVVACAVPAFVLAYLSWEVARKTVRPEFARPGEKLYSTAVGAFGSLALAGFLLAAACLLLVTAAALWQSWDVLWLAAFAAPAVCATWGWLRWHSRRTVRYSPGGPALLAYVVFLAVPVLHWASAGRMS</sequence>
<evidence type="ECO:0000313" key="2">
    <source>
        <dbReference type="EMBL" id="GAA4312619.1"/>
    </source>
</evidence>
<comment type="caution">
    <text evidence="2">The sequence shown here is derived from an EMBL/GenBank/DDBJ whole genome shotgun (WGS) entry which is preliminary data.</text>
</comment>
<feature type="transmembrane region" description="Helical" evidence="1">
    <location>
        <begin position="281"/>
        <end position="301"/>
    </location>
</feature>
<dbReference type="Gene3D" id="1.10.357.140">
    <property type="entry name" value="UbiA prenyltransferase"/>
    <property type="match status" value="1"/>
</dbReference>
<feature type="transmembrane region" description="Helical" evidence="1">
    <location>
        <begin position="47"/>
        <end position="70"/>
    </location>
</feature>
<reference evidence="3" key="1">
    <citation type="journal article" date="2019" name="Int. J. Syst. Evol. Microbiol.">
        <title>The Global Catalogue of Microorganisms (GCM) 10K type strain sequencing project: providing services to taxonomists for standard genome sequencing and annotation.</title>
        <authorList>
            <consortium name="The Broad Institute Genomics Platform"/>
            <consortium name="The Broad Institute Genome Sequencing Center for Infectious Disease"/>
            <person name="Wu L."/>
            <person name="Ma J."/>
        </authorList>
    </citation>
    <scope>NUCLEOTIDE SEQUENCE [LARGE SCALE GENOMIC DNA]</scope>
    <source>
        <strain evidence="3">JCM 31290</strain>
    </source>
</reference>
<evidence type="ECO:0000313" key="3">
    <source>
        <dbReference type="Proteomes" id="UP001501115"/>
    </source>
</evidence>
<protein>
    <recommendedName>
        <fullName evidence="4">Prenyltransferase</fullName>
    </recommendedName>
</protein>
<proteinExistence type="predicted"/>
<feature type="transmembrane region" description="Helical" evidence="1">
    <location>
        <begin position="120"/>
        <end position="137"/>
    </location>
</feature>
<feature type="transmembrane region" description="Helical" evidence="1">
    <location>
        <begin position="21"/>
        <end position="41"/>
    </location>
</feature>
<gene>
    <name evidence="2" type="ORF">GCM10023086_33250</name>
</gene>
<dbReference type="RefSeq" id="WP_345662264.1">
    <property type="nucleotide sequence ID" value="NZ_BAABET010000004.1"/>
</dbReference>
<keyword evidence="1" id="KW-0812">Transmembrane</keyword>
<feature type="transmembrane region" description="Helical" evidence="1">
    <location>
        <begin position="98"/>
        <end position="114"/>
    </location>
</feature>
<feature type="transmembrane region" description="Helical" evidence="1">
    <location>
        <begin position="149"/>
        <end position="170"/>
    </location>
</feature>
<feature type="transmembrane region" description="Helical" evidence="1">
    <location>
        <begin position="217"/>
        <end position="245"/>
    </location>
</feature>
<keyword evidence="1" id="KW-1133">Transmembrane helix</keyword>
<dbReference type="Proteomes" id="UP001501115">
    <property type="component" value="Unassembled WGS sequence"/>
</dbReference>
<dbReference type="EMBL" id="BAABET010000004">
    <property type="protein sequence ID" value="GAA4312619.1"/>
    <property type="molecule type" value="Genomic_DNA"/>
</dbReference>
<evidence type="ECO:0008006" key="4">
    <source>
        <dbReference type="Google" id="ProtNLM"/>
    </source>
</evidence>
<dbReference type="InterPro" id="IPR044878">
    <property type="entry name" value="UbiA_sf"/>
</dbReference>
<keyword evidence="3" id="KW-1185">Reference proteome</keyword>
<evidence type="ECO:0000256" key="1">
    <source>
        <dbReference type="SAM" id="Phobius"/>
    </source>
</evidence>